<dbReference type="PANTHER" id="PTHR33478:SF1">
    <property type="entry name" value="EXTRACELLULAR METALLOPROTEINASE MEP"/>
    <property type="match status" value="1"/>
</dbReference>
<evidence type="ECO:0000313" key="14">
    <source>
        <dbReference type="EMBL" id="UGS34021.1"/>
    </source>
</evidence>
<feature type="compositionally biased region" description="Pro residues" evidence="11">
    <location>
        <begin position="907"/>
        <end position="932"/>
    </location>
</feature>
<evidence type="ECO:0000256" key="7">
    <source>
        <dbReference type="ARBA" id="ARBA00022801"/>
    </source>
</evidence>
<keyword evidence="12" id="KW-0732">Signal</keyword>
<dbReference type="GO" id="GO:0004222">
    <property type="term" value="F:metalloendopeptidase activity"/>
    <property type="evidence" value="ECO:0007669"/>
    <property type="project" value="InterPro"/>
</dbReference>
<evidence type="ECO:0000256" key="11">
    <source>
        <dbReference type="SAM" id="MobiDB-lite"/>
    </source>
</evidence>
<feature type="signal peptide" evidence="12">
    <location>
        <begin position="1"/>
        <end position="23"/>
    </location>
</feature>
<sequence>MPTPRVLATTVAAALLVAAPASAAARPDFDAHGSAAGASARTLAAASGALTGPSPGSAADVARSYLRRERASLGLDAADVSSLALARTVALGPDAVNLHFADEQDGVPLFGSDLRVAVADDGRVLSVTGAPAHDAAAPTLTPHVSAADAVAAARSDAGLSGPAGAASEVGGARSETRFGGGTTAKLVRFPWGDASIVAWRVLLRDDDAGALSDYVLDGRWATVLYRHSLVDSAATGFTFPAWPGNAVGGTQADEDFTPWLTDSTRLLGNNTHVWPDIDADESPGPLEEVPPSSGSDYHYPLTPVASPGHACLTGVGCTWDSRVPDSWRTNLAQDATQVFSFVNRMHDWLMQPSIGFTEAAGNFQTVNFTGQGKGGDAVLGKASYGADTDDGLPAGRYQNNANMGTPPDGSAPTMRMYMWTDPPYADVHGGVDPAIVLHEYTHGLSNRLVIDADGISTLVGAQPGAMGEGWSDWYALDYIVAHGYETDDPAQPGSLAGAPVLTMLRSQPADCPVGVSDPRCPGTATAGPGGYTYGDFGKLAPRGPEVHDDGEIWTETLWDLRTRLEADLGAANGAQRARSLVTRAMQLSSPYPSFLDMRNAILRADASFFGGADTDAIWEVFAARGMGFFASAANAIDTTPIEDFSLPPASTGTLSGRVTAAGEAAAGVTVTVDAGASTVTGADGRYSLELPAGTYPRVTFGPTNGVDGLTVRSVAVPAGGTRTLDATTRTDWLSTGSGATIASVSPGAFSGNGAGPLQAIDQNPGTAWAGPGPETADDEGPRQLTIQLARAINVSAVTIDPGTDPRVGPSWAIREFRIETSTDGVAFTPAAGGAFTPADLGSPHRVALDAGTVPAVRYLRLVVLSTQGPFSDNSGAMAVAEISAYGTPWVAPAPSPSGGGGSTQAPQPVPEPGPSPEPPALTPAPVAPVRPPAPQATLRVAELPKLGALVRRGLPLRVTCATACRARVVVRLPFANGLVAGVAQRDLAAGRAATVRVKLRRGAAKRLAGRRSARARVTVQLTGREGGPARRLTQTIRLSR</sequence>
<dbReference type="InterPro" id="IPR001842">
    <property type="entry name" value="Peptidase_M36"/>
</dbReference>
<dbReference type="SUPFAM" id="SSF49452">
    <property type="entry name" value="Starch-binding domain-like"/>
    <property type="match status" value="1"/>
</dbReference>
<dbReference type="GO" id="GO:0030246">
    <property type="term" value="F:carbohydrate binding"/>
    <property type="evidence" value="ECO:0007669"/>
    <property type="project" value="InterPro"/>
</dbReference>
<evidence type="ECO:0000259" key="13">
    <source>
        <dbReference type="PROSITE" id="PS50022"/>
    </source>
</evidence>
<keyword evidence="10" id="KW-0865">Zymogen</keyword>
<comment type="cofactor">
    <cofactor evidence="1">
        <name>Zn(2+)</name>
        <dbReference type="ChEBI" id="CHEBI:29105"/>
    </cofactor>
</comment>
<dbReference type="GO" id="GO:0008270">
    <property type="term" value="F:zinc ion binding"/>
    <property type="evidence" value="ECO:0007669"/>
    <property type="project" value="InterPro"/>
</dbReference>
<dbReference type="GO" id="GO:0005615">
    <property type="term" value="C:extracellular space"/>
    <property type="evidence" value="ECO:0007669"/>
    <property type="project" value="InterPro"/>
</dbReference>
<reference evidence="14" key="1">
    <citation type="journal article" date="2022" name="Int. J. Syst. Evol. Microbiol.">
        <title>Pseudomonas aegrilactucae sp. nov. and Pseudomonas morbosilactucae sp. nov., pathogens causing bacterial rot of lettuce in Japan.</title>
        <authorList>
            <person name="Sawada H."/>
            <person name="Fujikawa T."/>
            <person name="Satou M."/>
        </authorList>
    </citation>
    <scope>NUCLEOTIDE SEQUENCE</scope>
    <source>
        <strain evidence="14">0166_1</strain>
    </source>
</reference>
<dbReference type="InterPro" id="IPR050371">
    <property type="entry name" value="Fungal_virulence_M36"/>
</dbReference>
<dbReference type="Gene3D" id="1.10.390.10">
    <property type="entry name" value="Neutral Protease Domain 2"/>
    <property type="match status" value="1"/>
</dbReference>
<keyword evidence="4" id="KW-0964">Secreted</keyword>
<keyword evidence="9" id="KW-0482">Metalloprotease</keyword>
<dbReference type="SUPFAM" id="SSF55486">
    <property type="entry name" value="Metalloproteases ('zincins'), catalytic domain"/>
    <property type="match status" value="1"/>
</dbReference>
<accession>A0A9E7BX29</accession>
<evidence type="ECO:0000256" key="4">
    <source>
        <dbReference type="ARBA" id="ARBA00022525"/>
    </source>
</evidence>
<dbReference type="PROSITE" id="PS50022">
    <property type="entry name" value="FA58C_3"/>
    <property type="match status" value="1"/>
</dbReference>
<feature type="region of interest" description="Disordered" evidence="11">
    <location>
        <begin position="891"/>
        <end position="932"/>
    </location>
</feature>
<keyword evidence="6" id="KW-0479">Metal-binding</keyword>
<keyword evidence="5" id="KW-0645">Protease</keyword>
<protein>
    <recommendedName>
        <fullName evidence="13">F5/8 type C domain-containing protein</fullName>
    </recommendedName>
</protein>
<dbReference type="Gene3D" id="2.60.120.260">
    <property type="entry name" value="Galactose-binding domain-like"/>
    <property type="match status" value="1"/>
</dbReference>
<comment type="similarity">
    <text evidence="3">Belongs to the peptidase M36 family.</text>
</comment>
<evidence type="ECO:0000256" key="2">
    <source>
        <dbReference type="ARBA" id="ARBA00004613"/>
    </source>
</evidence>
<name>A0A9E7BX29_9ACTN</name>
<keyword evidence="7" id="KW-0378">Hydrolase</keyword>
<dbReference type="InterPro" id="IPR000421">
    <property type="entry name" value="FA58C"/>
</dbReference>
<dbReference type="PANTHER" id="PTHR33478">
    <property type="entry name" value="EXTRACELLULAR METALLOPROTEINASE MEP"/>
    <property type="match status" value="1"/>
</dbReference>
<dbReference type="InterPro" id="IPR027268">
    <property type="entry name" value="Peptidase_M4/M1_CTD_sf"/>
</dbReference>
<dbReference type="InterPro" id="IPR008979">
    <property type="entry name" value="Galactose-bd-like_sf"/>
</dbReference>
<evidence type="ECO:0000256" key="8">
    <source>
        <dbReference type="ARBA" id="ARBA00022833"/>
    </source>
</evidence>
<dbReference type="InterPro" id="IPR013784">
    <property type="entry name" value="Carb-bd-like_fold"/>
</dbReference>
<comment type="subcellular location">
    <subcellularLocation>
        <location evidence="2">Secreted</location>
    </subcellularLocation>
</comment>
<dbReference type="RefSeq" id="WP_259313711.1">
    <property type="nucleotide sequence ID" value="NZ_CP087164.1"/>
</dbReference>
<evidence type="ECO:0000256" key="6">
    <source>
        <dbReference type="ARBA" id="ARBA00022723"/>
    </source>
</evidence>
<dbReference type="Proteomes" id="UP001162834">
    <property type="component" value="Chromosome"/>
</dbReference>
<evidence type="ECO:0000256" key="9">
    <source>
        <dbReference type="ARBA" id="ARBA00023049"/>
    </source>
</evidence>
<evidence type="ECO:0000256" key="1">
    <source>
        <dbReference type="ARBA" id="ARBA00001947"/>
    </source>
</evidence>
<keyword evidence="8" id="KW-0862">Zinc</keyword>
<dbReference type="SUPFAM" id="SSF49785">
    <property type="entry name" value="Galactose-binding domain-like"/>
    <property type="match status" value="1"/>
</dbReference>
<dbReference type="AlphaFoldDB" id="A0A9E7BX29"/>
<evidence type="ECO:0000256" key="3">
    <source>
        <dbReference type="ARBA" id="ARBA00006006"/>
    </source>
</evidence>
<dbReference type="Pfam" id="PF02128">
    <property type="entry name" value="Peptidase_M36"/>
    <property type="match status" value="1"/>
</dbReference>
<evidence type="ECO:0000256" key="5">
    <source>
        <dbReference type="ARBA" id="ARBA00022670"/>
    </source>
</evidence>
<feature type="chain" id="PRO_5038395975" description="F5/8 type C domain-containing protein" evidence="12">
    <location>
        <begin position="24"/>
        <end position="1040"/>
    </location>
</feature>
<dbReference type="KEGG" id="sbae:DSM104329_00391"/>
<organism evidence="14 15">
    <name type="scientific">Capillimicrobium parvum</name>
    <dbReference type="NCBI Taxonomy" id="2884022"/>
    <lineage>
        <taxon>Bacteria</taxon>
        <taxon>Bacillati</taxon>
        <taxon>Actinomycetota</taxon>
        <taxon>Thermoleophilia</taxon>
        <taxon>Solirubrobacterales</taxon>
        <taxon>Capillimicrobiaceae</taxon>
        <taxon>Capillimicrobium</taxon>
    </lineage>
</organism>
<dbReference type="Gene3D" id="2.60.40.1120">
    <property type="entry name" value="Carboxypeptidase-like, regulatory domain"/>
    <property type="match status" value="1"/>
</dbReference>
<gene>
    <name evidence="14" type="ORF">DSM104329_00391</name>
</gene>
<feature type="domain" description="F5/8 type C" evidence="13">
    <location>
        <begin position="727"/>
        <end position="887"/>
    </location>
</feature>
<dbReference type="Pfam" id="PF00754">
    <property type="entry name" value="F5_F8_type_C"/>
    <property type="match status" value="1"/>
</dbReference>
<dbReference type="EMBL" id="CP087164">
    <property type="protein sequence ID" value="UGS34021.1"/>
    <property type="molecule type" value="Genomic_DNA"/>
</dbReference>
<dbReference type="GO" id="GO:0006508">
    <property type="term" value="P:proteolysis"/>
    <property type="evidence" value="ECO:0007669"/>
    <property type="project" value="UniProtKB-KW"/>
</dbReference>
<evidence type="ECO:0000256" key="10">
    <source>
        <dbReference type="ARBA" id="ARBA00023145"/>
    </source>
</evidence>
<evidence type="ECO:0000313" key="15">
    <source>
        <dbReference type="Proteomes" id="UP001162834"/>
    </source>
</evidence>
<dbReference type="Gene3D" id="3.10.170.10">
    <property type="match status" value="1"/>
</dbReference>
<proteinExistence type="inferred from homology"/>
<evidence type="ECO:0000256" key="12">
    <source>
        <dbReference type="SAM" id="SignalP"/>
    </source>
</evidence>
<keyword evidence="15" id="KW-1185">Reference proteome</keyword>